<protein>
    <submittedName>
        <fullName evidence="3">Uncharacterized protein</fullName>
    </submittedName>
</protein>
<evidence type="ECO:0000313" key="3">
    <source>
        <dbReference type="EMBL" id="KXZ49045.1"/>
    </source>
</evidence>
<keyword evidence="2" id="KW-0732">Signal</keyword>
<gene>
    <name evidence="3" type="ORF">GPECTOR_23g131</name>
</gene>
<evidence type="ECO:0000256" key="2">
    <source>
        <dbReference type="SAM" id="SignalP"/>
    </source>
</evidence>
<feature type="compositionally biased region" description="Low complexity" evidence="1">
    <location>
        <begin position="205"/>
        <end position="223"/>
    </location>
</feature>
<reference evidence="4" key="1">
    <citation type="journal article" date="2016" name="Nat. Commun.">
        <title>The Gonium pectorale genome demonstrates co-option of cell cycle regulation during the evolution of multicellularity.</title>
        <authorList>
            <person name="Hanschen E.R."/>
            <person name="Marriage T.N."/>
            <person name="Ferris P.J."/>
            <person name="Hamaji T."/>
            <person name="Toyoda A."/>
            <person name="Fujiyama A."/>
            <person name="Neme R."/>
            <person name="Noguchi H."/>
            <person name="Minakuchi Y."/>
            <person name="Suzuki M."/>
            <person name="Kawai-Toyooka H."/>
            <person name="Smith D.R."/>
            <person name="Sparks H."/>
            <person name="Anderson J."/>
            <person name="Bakaric R."/>
            <person name="Luria V."/>
            <person name="Karger A."/>
            <person name="Kirschner M.W."/>
            <person name="Durand P.M."/>
            <person name="Michod R.E."/>
            <person name="Nozaki H."/>
            <person name="Olson B.J."/>
        </authorList>
    </citation>
    <scope>NUCLEOTIDE SEQUENCE [LARGE SCALE GENOMIC DNA]</scope>
    <source>
        <strain evidence="4">NIES-2863</strain>
    </source>
</reference>
<feature type="compositionally biased region" description="Low complexity" evidence="1">
    <location>
        <begin position="176"/>
        <end position="197"/>
    </location>
</feature>
<feature type="region of interest" description="Disordered" evidence="1">
    <location>
        <begin position="145"/>
        <end position="298"/>
    </location>
</feature>
<evidence type="ECO:0000313" key="4">
    <source>
        <dbReference type="Proteomes" id="UP000075714"/>
    </source>
</evidence>
<dbReference type="EMBL" id="LSYV01000024">
    <property type="protein sequence ID" value="KXZ49045.1"/>
    <property type="molecule type" value="Genomic_DNA"/>
</dbReference>
<feature type="chain" id="PRO_5007562038" evidence="2">
    <location>
        <begin position="28"/>
        <end position="330"/>
    </location>
</feature>
<name>A0A150GHE9_GONPE</name>
<evidence type="ECO:0000256" key="1">
    <source>
        <dbReference type="SAM" id="MobiDB-lite"/>
    </source>
</evidence>
<dbReference type="Proteomes" id="UP000075714">
    <property type="component" value="Unassembled WGS sequence"/>
</dbReference>
<proteinExistence type="predicted"/>
<accession>A0A150GHE9</accession>
<comment type="caution">
    <text evidence="3">The sequence shown here is derived from an EMBL/GenBank/DDBJ whole genome shotgun (WGS) entry which is preliminary data.</text>
</comment>
<organism evidence="3 4">
    <name type="scientific">Gonium pectorale</name>
    <name type="common">Green alga</name>
    <dbReference type="NCBI Taxonomy" id="33097"/>
    <lineage>
        <taxon>Eukaryota</taxon>
        <taxon>Viridiplantae</taxon>
        <taxon>Chlorophyta</taxon>
        <taxon>core chlorophytes</taxon>
        <taxon>Chlorophyceae</taxon>
        <taxon>CS clade</taxon>
        <taxon>Chlamydomonadales</taxon>
        <taxon>Volvocaceae</taxon>
        <taxon>Gonium</taxon>
    </lineage>
</organism>
<dbReference type="AlphaFoldDB" id="A0A150GHE9"/>
<feature type="signal peptide" evidence="2">
    <location>
        <begin position="1"/>
        <end position="27"/>
    </location>
</feature>
<keyword evidence="4" id="KW-1185">Reference proteome</keyword>
<dbReference type="OrthoDB" id="550892at2759"/>
<feature type="compositionally biased region" description="Low complexity" evidence="1">
    <location>
        <begin position="230"/>
        <end position="298"/>
    </location>
</feature>
<sequence length="330" mass="30636">MIPAAPAPRPLMLALGALSLLLAGAAAQGPDQCPISPEQLQQVDYTNVKKSCVAPPVGSPPPCSACLCDIGAAMFSGLSKSGVDVNGLLNSVDQAALQDLFQACQIALGAQLISAAGLEIGFLAQLLTCPSTSITPACISPTLSGGSPNTTTGVPAGQPQPAPSPDTGSPSPDVTASAGPSEGAGSGSPITAPSGSSGAAGGGSSVPAANVPASSGSGGAAAPTTEAPKPDSSTPSPSTGSASGGTDAPNGGTGTGAPATSPVATGPAPSSATPAPAAGSGAGTAAPVVRSGSAGAARTAGWPAVLLAAAAACTVLLMGPGSHAGRTGHC</sequence>